<dbReference type="GO" id="GO:0005524">
    <property type="term" value="F:ATP binding"/>
    <property type="evidence" value="ECO:0007669"/>
    <property type="project" value="UniProtKB-KW"/>
</dbReference>
<evidence type="ECO:0000256" key="2">
    <source>
        <dbReference type="ARBA" id="ARBA00012639"/>
    </source>
</evidence>
<dbReference type="OrthoDB" id="3261737at2759"/>
<dbReference type="GO" id="GO:0042709">
    <property type="term" value="C:succinate-CoA ligase complex"/>
    <property type="evidence" value="ECO:0007669"/>
    <property type="project" value="TreeGrafter"/>
</dbReference>
<dbReference type="GO" id="GO:0006099">
    <property type="term" value="P:tricarboxylic acid cycle"/>
    <property type="evidence" value="ECO:0007669"/>
    <property type="project" value="TreeGrafter"/>
</dbReference>
<evidence type="ECO:0000256" key="8">
    <source>
        <dbReference type="ARBA" id="ARBA00023098"/>
    </source>
</evidence>
<evidence type="ECO:0000259" key="11">
    <source>
        <dbReference type="Pfam" id="PF16114"/>
    </source>
</evidence>
<proteinExistence type="predicted"/>
<dbReference type="EMBL" id="KV919567">
    <property type="protein sequence ID" value="OSX69414.1"/>
    <property type="molecule type" value="Genomic_DNA"/>
</dbReference>
<evidence type="ECO:0000256" key="6">
    <source>
        <dbReference type="ARBA" id="ARBA00022741"/>
    </source>
</evidence>
<evidence type="ECO:0000259" key="12">
    <source>
        <dbReference type="Pfam" id="PF24948"/>
    </source>
</evidence>
<feature type="domain" description="ATP-citrate synthase ATP-grasp" evidence="12">
    <location>
        <begin position="2"/>
        <end position="267"/>
    </location>
</feature>
<keyword evidence="4" id="KW-0444">Lipid biosynthesis</keyword>
<feature type="domain" description="ATP-citrate synthase citrate-binding" evidence="11">
    <location>
        <begin position="308"/>
        <end position="480"/>
    </location>
</feature>
<dbReference type="GO" id="GO:0004775">
    <property type="term" value="F:succinate-CoA ligase (ADP-forming) activity"/>
    <property type="evidence" value="ECO:0007669"/>
    <property type="project" value="TreeGrafter"/>
</dbReference>
<protein>
    <recommendedName>
        <fullName evidence="2">ATP citrate synthase</fullName>
        <ecNumber evidence="2">2.3.3.8</ecNumber>
    </recommendedName>
</protein>
<dbReference type="InterPro" id="IPR032263">
    <property type="entry name" value="Citrate-bd"/>
</dbReference>
<dbReference type="Gene3D" id="3.30.470.110">
    <property type="match status" value="1"/>
</dbReference>
<gene>
    <name evidence="13" type="ORF">BU14_1541s0002</name>
</gene>
<dbReference type="Pfam" id="PF16114">
    <property type="entry name" value="Citrate_bind"/>
    <property type="match status" value="1"/>
</dbReference>
<dbReference type="GO" id="GO:0003878">
    <property type="term" value="F:ATP citrate synthase activity"/>
    <property type="evidence" value="ECO:0007669"/>
    <property type="project" value="UniProtKB-EC"/>
</dbReference>
<evidence type="ECO:0000256" key="5">
    <source>
        <dbReference type="ARBA" id="ARBA00022679"/>
    </source>
</evidence>
<keyword evidence="3" id="KW-0963">Cytoplasm</keyword>
<evidence type="ECO:0000256" key="10">
    <source>
        <dbReference type="ARBA" id="ARBA00047593"/>
    </source>
</evidence>
<organism evidence="13 14">
    <name type="scientific">Porphyra umbilicalis</name>
    <name type="common">Purple laver</name>
    <name type="synonym">Red alga</name>
    <dbReference type="NCBI Taxonomy" id="2786"/>
    <lineage>
        <taxon>Eukaryota</taxon>
        <taxon>Rhodophyta</taxon>
        <taxon>Bangiophyceae</taxon>
        <taxon>Bangiales</taxon>
        <taxon>Bangiaceae</taxon>
        <taxon>Porphyra</taxon>
    </lineage>
</organism>
<evidence type="ECO:0000256" key="7">
    <source>
        <dbReference type="ARBA" id="ARBA00022840"/>
    </source>
</evidence>
<evidence type="ECO:0000256" key="9">
    <source>
        <dbReference type="ARBA" id="ARBA00023315"/>
    </source>
</evidence>
<dbReference type="SUPFAM" id="SSF52210">
    <property type="entry name" value="Succinyl-CoA synthetase domains"/>
    <property type="match status" value="1"/>
</dbReference>
<dbReference type="Proteomes" id="UP000218209">
    <property type="component" value="Unassembled WGS sequence"/>
</dbReference>
<dbReference type="Pfam" id="PF24948">
    <property type="entry name" value="Citrate_synth_N"/>
    <property type="match status" value="1"/>
</dbReference>
<dbReference type="Gene3D" id="3.40.50.261">
    <property type="entry name" value="Succinyl-CoA synthetase domains"/>
    <property type="match status" value="1"/>
</dbReference>
<keyword evidence="14" id="KW-1185">Reference proteome</keyword>
<keyword evidence="9" id="KW-0012">Acyltransferase</keyword>
<evidence type="ECO:0000313" key="13">
    <source>
        <dbReference type="EMBL" id="OSX69414.1"/>
    </source>
</evidence>
<dbReference type="AlphaFoldDB" id="A0A1X6NLC7"/>
<keyword evidence="7" id="KW-0067">ATP-binding</keyword>
<dbReference type="GO" id="GO:0006629">
    <property type="term" value="P:lipid metabolic process"/>
    <property type="evidence" value="ECO:0007669"/>
    <property type="project" value="UniProtKB-KW"/>
</dbReference>
<dbReference type="SUPFAM" id="SSF56059">
    <property type="entry name" value="Glutathione synthetase ATP-binding domain-like"/>
    <property type="match status" value="1"/>
</dbReference>
<dbReference type="InterPro" id="IPR056749">
    <property type="entry name" value="Citrate_synth_N"/>
</dbReference>
<keyword evidence="5" id="KW-0808">Transferase</keyword>
<sequence>MARKKVREYTGKQLLLRQLQRLGLAGSLGATFAAGQCAQVTADHLSSGATPDAFYASLAAAQPWLQTTRLVVKPDMLFGKRGKNNLVLLNADFPSAQAFIASRMGTDVEVGGVTGTLSSFVIEPFVPHTAEYYLNITTDRAGDVLRFGAAGGVDIEEHWDSVREVLVAAPDPTSVDGSGGDAAVLPALSASSVEVCTVIPDDDAAIPPEHVPVLREFLASCYAVYASLDMTLLEMNPLAVDEAGAPVPLDIRVELDSYAAFKNGKLWGGGGGGGGAATGSAAGGGGGGGGGTTGGSIEFPEPWGRAKCLEETAVDALDENSGASMKLSVLNPAGRIWTMVAGGGASVIYADTVVDMGYGAELGNYAEYSGNPKQNETYLYARTLLSLVTANPDGRRRVLLVGGGVANFTDVAATFTGIIQALKDFHGKLQAARVRVLVRRGGPNYKAGLAMMEEVGRELAIAVDVYGPETNMTKIVELGIDWIKGDPAGSPVPAAA</sequence>
<comment type="catalytic activity">
    <reaction evidence="10">
        <text>oxaloacetate + acetyl-CoA + ADP + phosphate = citrate + ATP + CoA</text>
        <dbReference type="Rhea" id="RHEA:21160"/>
        <dbReference type="ChEBI" id="CHEBI:16452"/>
        <dbReference type="ChEBI" id="CHEBI:16947"/>
        <dbReference type="ChEBI" id="CHEBI:30616"/>
        <dbReference type="ChEBI" id="CHEBI:43474"/>
        <dbReference type="ChEBI" id="CHEBI:57287"/>
        <dbReference type="ChEBI" id="CHEBI:57288"/>
        <dbReference type="ChEBI" id="CHEBI:456216"/>
        <dbReference type="EC" id="2.3.3.8"/>
    </reaction>
</comment>
<evidence type="ECO:0000256" key="4">
    <source>
        <dbReference type="ARBA" id="ARBA00022516"/>
    </source>
</evidence>
<dbReference type="EC" id="2.3.3.8" evidence="2"/>
<name>A0A1X6NLC7_PORUM</name>
<dbReference type="FunFam" id="3.40.50.261:FF:000008">
    <property type="entry name" value="ATP-citrate synthase alpha chain protein"/>
    <property type="match status" value="1"/>
</dbReference>
<dbReference type="GO" id="GO:0006104">
    <property type="term" value="P:succinyl-CoA metabolic process"/>
    <property type="evidence" value="ECO:0007669"/>
    <property type="project" value="TreeGrafter"/>
</dbReference>
<evidence type="ECO:0000313" key="14">
    <source>
        <dbReference type="Proteomes" id="UP000218209"/>
    </source>
</evidence>
<keyword evidence="6" id="KW-0547">Nucleotide-binding</keyword>
<evidence type="ECO:0000256" key="3">
    <source>
        <dbReference type="ARBA" id="ARBA00022490"/>
    </source>
</evidence>
<keyword evidence="8" id="KW-0443">Lipid metabolism</keyword>
<evidence type="ECO:0000256" key="1">
    <source>
        <dbReference type="ARBA" id="ARBA00004496"/>
    </source>
</evidence>
<reference evidence="13 14" key="1">
    <citation type="submission" date="2017-03" db="EMBL/GenBank/DDBJ databases">
        <title>WGS assembly of Porphyra umbilicalis.</title>
        <authorList>
            <person name="Brawley S.H."/>
            <person name="Blouin N.A."/>
            <person name="Ficko-Blean E."/>
            <person name="Wheeler G.L."/>
            <person name="Lohr M."/>
            <person name="Goodson H.V."/>
            <person name="Jenkins J.W."/>
            <person name="Blaby-Haas C.E."/>
            <person name="Helliwell K.E."/>
            <person name="Chan C."/>
            <person name="Marriage T."/>
            <person name="Bhattacharya D."/>
            <person name="Klein A.S."/>
            <person name="Badis Y."/>
            <person name="Brodie J."/>
            <person name="Cao Y."/>
            <person name="Collen J."/>
            <person name="Dittami S.M."/>
            <person name="Gachon C.M."/>
            <person name="Green B.R."/>
            <person name="Karpowicz S."/>
            <person name="Kim J.W."/>
            <person name="Kudahl U."/>
            <person name="Lin S."/>
            <person name="Michel G."/>
            <person name="Mittag M."/>
            <person name="Olson B.J."/>
            <person name="Pangilinan J."/>
            <person name="Peng Y."/>
            <person name="Qiu H."/>
            <person name="Shu S."/>
            <person name="Singer J.T."/>
            <person name="Smith A.G."/>
            <person name="Sprecher B.N."/>
            <person name="Wagner V."/>
            <person name="Wang W."/>
            <person name="Wang Z.-Y."/>
            <person name="Yan J."/>
            <person name="Yarish C."/>
            <person name="Zoeuner-Riek S."/>
            <person name="Zhuang Y."/>
            <person name="Zou Y."/>
            <person name="Lindquist E.A."/>
            <person name="Grimwood J."/>
            <person name="Barry K."/>
            <person name="Rokhsar D.S."/>
            <person name="Schmutz J."/>
            <person name="Stiller J.W."/>
            <person name="Grossman A.R."/>
            <person name="Prochnik S.E."/>
        </authorList>
    </citation>
    <scope>NUCLEOTIDE SEQUENCE [LARGE SCALE GENOMIC DNA]</scope>
    <source>
        <strain evidence="13">4086291</strain>
    </source>
</reference>
<dbReference type="PANTHER" id="PTHR11815">
    <property type="entry name" value="SUCCINYL-COA SYNTHETASE BETA CHAIN"/>
    <property type="match status" value="1"/>
</dbReference>
<accession>A0A1X6NLC7</accession>
<comment type="subcellular location">
    <subcellularLocation>
        <location evidence="1">Cytoplasm</location>
    </subcellularLocation>
</comment>
<dbReference type="InterPro" id="IPR016102">
    <property type="entry name" value="Succinyl-CoA_synth-like"/>
</dbReference>
<dbReference type="PANTHER" id="PTHR11815:SF10">
    <property type="entry name" value="SUCCINATE--COA LIGASE [GDP-FORMING] SUBUNIT BETA, MITOCHONDRIAL"/>
    <property type="match status" value="1"/>
</dbReference>